<dbReference type="Gene3D" id="1.20.1740.10">
    <property type="entry name" value="Amino acid/polyamine transporter I"/>
    <property type="match status" value="1"/>
</dbReference>
<keyword evidence="5 6" id="KW-0472">Membrane</keyword>
<evidence type="ECO:0000313" key="7">
    <source>
        <dbReference type="EMBL" id="MCL1124841.1"/>
    </source>
</evidence>
<dbReference type="PANTHER" id="PTHR47547:SF1">
    <property type="entry name" value="ASPARTATE-PROTON SYMPORTER"/>
    <property type="match status" value="1"/>
</dbReference>
<comment type="subcellular location">
    <subcellularLocation>
        <location evidence="1">Membrane</location>
        <topology evidence="1">Multi-pass membrane protein</topology>
    </subcellularLocation>
</comment>
<feature type="transmembrane region" description="Helical" evidence="6">
    <location>
        <begin position="41"/>
        <end position="63"/>
    </location>
</feature>
<dbReference type="PROSITE" id="PS00218">
    <property type="entry name" value="AMINO_ACID_PERMEASE_1"/>
    <property type="match status" value="1"/>
</dbReference>
<evidence type="ECO:0000256" key="6">
    <source>
        <dbReference type="SAM" id="Phobius"/>
    </source>
</evidence>
<evidence type="ECO:0000256" key="3">
    <source>
        <dbReference type="ARBA" id="ARBA00022692"/>
    </source>
</evidence>
<feature type="transmembrane region" description="Helical" evidence="6">
    <location>
        <begin position="127"/>
        <end position="147"/>
    </location>
</feature>
<evidence type="ECO:0000313" key="8">
    <source>
        <dbReference type="Proteomes" id="UP001203423"/>
    </source>
</evidence>
<feature type="transmembrane region" description="Helical" evidence="6">
    <location>
        <begin position="235"/>
        <end position="257"/>
    </location>
</feature>
<protein>
    <submittedName>
        <fullName evidence="7">APC family permease</fullName>
    </submittedName>
</protein>
<dbReference type="PANTHER" id="PTHR47547">
    <property type="match status" value="1"/>
</dbReference>
<feature type="transmembrane region" description="Helical" evidence="6">
    <location>
        <begin position="338"/>
        <end position="357"/>
    </location>
</feature>
<keyword evidence="4 6" id="KW-1133">Transmembrane helix</keyword>
<keyword evidence="8" id="KW-1185">Reference proteome</keyword>
<feature type="transmembrane region" description="Helical" evidence="6">
    <location>
        <begin position="83"/>
        <end position="107"/>
    </location>
</feature>
<dbReference type="InterPro" id="IPR052962">
    <property type="entry name" value="AA_Transporter_AGT"/>
</dbReference>
<feature type="transmembrane region" description="Helical" evidence="6">
    <location>
        <begin position="363"/>
        <end position="382"/>
    </location>
</feature>
<organism evidence="7 8">
    <name type="scientific">Shewanella surugensis</name>
    <dbReference type="NCBI Taxonomy" id="212020"/>
    <lineage>
        <taxon>Bacteria</taxon>
        <taxon>Pseudomonadati</taxon>
        <taxon>Pseudomonadota</taxon>
        <taxon>Gammaproteobacteria</taxon>
        <taxon>Alteromonadales</taxon>
        <taxon>Shewanellaceae</taxon>
        <taxon>Shewanella</taxon>
    </lineage>
</organism>
<dbReference type="Proteomes" id="UP001203423">
    <property type="component" value="Unassembled WGS sequence"/>
</dbReference>
<evidence type="ECO:0000256" key="4">
    <source>
        <dbReference type="ARBA" id="ARBA00022989"/>
    </source>
</evidence>
<feature type="transmembrane region" description="Helical" evidence="6">
    <location>
        <begin position="192"/>
        <end position="214"/>
    </location>
</feature>
<keyword evidence="3 6" id="KW-0812">Transmembrane</keyword>
<reference evidence="7 8" key="1">
    <citation type="submission" date="2022-01" db="EMBL/GenBank/DDBJ databases">
        <title>Whole genome-based taxonomy of the Shewanellaceae.</title>
        <authorList>
            <person name="Martin-Rodriguez A.J."/>
        </authorList>
    </citation>
    <scope>NUCLEOTIDE SEQUENCE [LARGE SCALE GENOMIC DNA]</scope>
    <source>
        <strain evidence="7 8">DSM 17177</strain>
    </source>
</reference>
<name>A0ABT0LAX4_9GAMM</name>
<feature type="transmembrane region" description="Helical" evidence="6">
    <location>
        <begin position="159"/>
        <end position="180"/>
    </location>
</feature>
<feature type="transmembrane region" description="Helical" evidence="6">
    <location>
        <begin position="277"/>
        <end position="295"/>
    </location>
</feature>
<dbReference type="PIRSF" id="PIRSF006060">
    <property type="entry name" value="AA_transporter"/>
    <property type="match status" value="1"/>
</dbReference>
<dbReference type="InterPro" id="IPR002293">
    <property type="entry name" value="AA/rel_permease1"/>
</dbReference>
<sequence>MPQTNRPGLLSTIFFSVGTMIGSGWLYAAYYSSKIAGGASILSWIIGAIIVLGMALLLAEIAIKHPINGLFTRLISLSHNQHFGFVTGISNWLLGLIIVPAEAMASTQYIASIYASWTPYLFKNEQITLLGMGLTSLFMLFYLLVNFWGIRLLSRVNNVITWIKVILPTTVAIIFIINAFDSTNFTAYKDSIIPYGIGSIFTAIVSSGIFYSFFGFQAVVSFCAELDNPKRNIPITLVFSVLIVLIIYLLLQIAFIGALPHEMLTNGWSSLKFESPLAQLAGILGLNMIVIALYADSIVSPTGSGLMYLGIASRQLNEMVKYKQMPAFFGSRDIQVQFSRRALSLSFICSLILIVFFRNWQLIASLTTTFIIISCIALPIAYTKMLQSAEGLPVRILPYSKLCSLLIFIFLSYFLLLCGLKNLTVAFVLHLVFFITYACNINTQCRIQSLRHAFYSAWAIFTYMFFVIMYNLVGLYLDTNYLYYTVYIIISMLFYILLINQKSIEN</sequence>
<dbReference type="Pfam" id="PF13520">
    <property type="entry name" value="AA_permease_2"/>
    <property type="match status" value="1"/>
</dbReference>
<dbReference type="RefSeq" id="WP_248940119.1">
    <property type="nucleotide sequence ID" value="NZ_JAKIKS010000032.1"/>
</dbReference>
<proteinExistence type="predicted"/>
<keyword evidence="2" id="KW-0813">Transport</keyword>
<evidence type="ECO:0000256" key="2">
    <source>
        <dbReference type="ARBA" id="ARBA00022448"/>
    </source>
</evidence>
<feature type="transmembrane region" description="Helical" evidence="6">
    <location>
        <begin position="453"/>
        <end position="475"/>
    </location>
</feature>
<dbReference type="InterPro" id="IPR004840">
    <property type="entry name" value="Amino_acid_permease_CS"/>
</dbReference>
<feature type="transmembrane region" description="Helical" evidence="6">
    <location>
        <begin position="481"/>
        <end position="499"/>
    </location>
</feature>
<evidence type="ECO:0000256" key="1">
    <source>
        <dbReference type="ARBA" id="ARBA00004141"/>
    </source>
</evidence>
<feature type="transmembrane region" description="Helical" evidence="6">
    <location>
        <begin position="7"/>
        <end position="29"/>
    </location>
</feature>
<accession>A0ABT0LAX4</accession>
<feature type="transmembrane region" description="Helical" evidence="6">
    <location>
        <begin position="423"/>
        <end position="441"/>
    </location>
</feature>
<evidence type="ECO:0000256" key="5">
    <source>
        <dbReference type="ARBA" id="ARBA00023136"/>
    </source>
</evidence>
<gene>
    <name evidence="7" type="ORF">L2764_10240</name>
</gene>
<comment type="caution">
    <text evidence="7">The sequence shown here is derived from an EMBL/GenBank/DDBJ whole genome shotgun (WGS) entry which is preliminary data.</text>
</comment>
<dbReference type="EMBL" id="JAKIKS010000032">
    <property type="protein sequence ID" value="MCL1124841.1"/>
    <property type="molecule type" value="Genomic_DNA"/>
</dbReference>
<feature type="transmembrane region" description="Helical" evidence="6">
    <location>
        <begin position="394"/>
        <end position="417"/>
    </location>
</feature>